<sequence>MFKQTLLSLLLAATFNTAHASVDFDLDDLVPATSATEETQTVDTSDVKEVDE</sequence>
<proteinExistence type="predicted"/>
<dbReference type="STRING" id="754436.JCM19237_5385"/>
<evidence type="ECO:0000256" key="1">
    <source>
        <dbReference type="SAM" id="SignalP"/>
    </source>
</evidence>
<dbReference type="Proteomes" id="UP000029227">
    <property type="component" value="Unassembled WGS sequence"/>
</dbReference>
<evidence type="ECO:0000313" key="3">
    <source>
        <dbReference type="Proteomes" id="UP000029227"/>
    </source>
</evidence>
<feature type="signal peptide" evidence="1">
    <location>
        <begin position="1"/>
        <end position="20"/>
    </location>
</feature>
<organism evidence="2 3">
    <name type="scientific">Photobacterium aphoticum</name>
    <dbReference type="NCBI Taxonomy" id="754436"/>
    <lineage>
        <taxon>Bacteria</taxon>
        <taxon>Pseudomonadati</taxon>
        <taxon>Pseudomonadota</taxon>
        <taxon>Gammaproteobacteria</taxon>
        <taxon>Vibrionales</taxon>
        <taxon>Vibrionaceae</taxon>
        <taxon>Photobacterium</taxon>
    </lineage>
</organism>
<dbReference type="EMBL" id="BBMN01000001">
    <property type="protein sequence ID" value="GAL02492.1"/>
    <property type="molecule type" value="Genomic_DNA"/>
</dbReference>
<evidence type="ECO:0000313" key="2">
    <source>
        <dbReference type="EMBL" id="GAL02492.1"/>
    </source>
</evidence>
<dbReference type="AlphaFoldDB" id="A0A090R4E3"/>
<keyword evidence="1" id="KW-0732">Signal</keyword>
<protein>
    <submittedName>
        <fullName evidence="2">Uncharacterized protein</fullName>
    </submittedName>
</protein>
<gene>
    <name evidence="2" type="ORF">JCM19237_5385</name>
</gene>
<reference evidence="2 3" key="1">
    <citation type="journal article" date="2014" name="Genome Announc.">
        <title>Draft Genome Sequences of Two Vibrionaceae Species, Vibrio ponticus C121 and Photobacterium aphoticum C119, Isolated as Coral Reef Microbiota.</title>
        <authorList>
            <person name="Al-saari N."/>
            <person name="Meirelles P.M."/>
            <person name="Mino S."/>
            <person name="Suda W."/>
            <person name="Oshima K."/>
            <person name="Hattori M."/>
            <person name="Ohkuma M."/>
            <person name="Thompson F.L."/>
            <person name="Gomez-Gil B."/>
            <person name="Sawabe T."/>
            <person name="Sawabe T."/>
        </authorList>
    </citation>
    <scope>NUCLEOTIDE SEQUENCE [LARGE SCALE GENOMIC DNA]</scope>
    <source>
        <strain evidence="2 3">JCM 19237</strain>
    </source>
</reference>
<name>A0A090R4E3_9GAMM</name>
<feature type="chain" id="PRO_5001862231" evidence="1">
    <location>
        <begin position="21"/>
        <end position="52"/>
    </location>
</feature>
<comment type="caution">
    <text evidence="2">The sequence shown here is derived from an EMBL/GenBank/DDBJ whole genome shotgun (WGS) entry which is preliminary data.</text>
</comment>
<accession>A0A090R4E3</accession>